<dbReference type="Proteomes" id="UP001221142">
    <property type="component" value="Unassembled WGS sequence"/>
</dbReference>
<name>A0AAD7CKQ2_9AGAR</name>
<feature type="compositionally biased region" description="Low complexity" evidence="1">
    <location>
        <begin position="100"/>
        <end position="112"/>
    </location>
</feature>
<evidence type="ECO:0000313" key="3">
    <source>
        <dbReference type="Proteomes" id="UP001221142"/>
    </source>
</evidence>
<sequence>MCCRAWAAGGYDYVRVHRQIVELFEEDPEEPWVVETLEWLTQRVFPADSINGGDEEEEEDDDISATNIILAQRRARKAAREAAQRDDEEQEDSTTPANPSGSSTAGSSGASASAHGRIRRSFFPLCSLGIIIQDRNSFLYPNVIHFPTHTSLYSFEAR</sequence>
<evidence type="ECO:0000256" key="1">
    <source>
        <dbReference type="SAM" id="MobiDB-lite"/>
    </source>
</evidence>
<accession>A0AAD7CKQ2</accession>
<dbReference type="AlphaFoldDB" id="A0AAD7CKQ2"/>
<gene>
    <name evidence="2" type="ORF">FB45DRAFT_859801</name>
</gene>
<organism evidence="2 3">
    <name type="scientific">Roridomyces roridus</name>
    <dbReference type="NCBI Taxonomy" id="1738132"/>
    <lineage>
        <taxon>Eukaryota</taxon>
        <taxon>Fungi</taxon>
        <taxon>Dikarya</taxon>
        <taxon>Basidiomycota</taxon>
        <taxon>Agaricomycotina</taxon>
        <taxon>Agaricomycetes</taxon>
        <taxon>Agaricomycetidae</taxon>
        <taxon>Agaricales</taxon>
        <taxon>Marasmiineae</taxon>
        <taxon>Mycenaceae</taxon>
        <taxon>Roridomyces</taxon>
    </lineage>
</organism>
<proteinExistence type="predicted"/>
<dbReference type="InterPro" id="IPR046521">
    <property type="entry name" value="DUF6698"/>
</dbReference>
<dbReference type="EMBL" id="JARKIF010000001">
    <property type="protein sequence ID" value="KAJ7651199.1"/>
    <property type="molecule type" value="Genomic_DNA"/>
</dbReference>
<feature type="region of interest" description="Disordered" evidence="1">
    <location>
        <begin position="75"/>
        <end position="112"/>
    </location>
</feature>
<keyword evidence="3" id="KW-1185">Reference proteome</keyword>
<dbReference type="Pfam" id="PF20414">
    <property type="entry name" value="DUF6698"/>
    <property type="match status" value="1"/>
</dbReference>
<comment type="caution">
    <text evidence="2">The sequence shown here is derived from an EMBL/GenBank/DDBJ whole genome shotgun (WGS) entry which is preliminary data.</text>
</comment>
<evidence type="ECO:0000313" key="2">
    <source>
        <dbReference type="EMBL" id="KAJ7651199.1"/>
    </source>
</evidence>
<reference evidence="2" key="1">
    <citation type="submission" date="2023-03" db="EMBL/GenBank/DDBJ databases">
        <title>Massive genome expansion in bonnet fungi (Mycena s.s.) driven by repeated elements and novel gene families across ecological guilds.</title>
        <authorList>
            <consortium name="Lawrence Berkeley National Laboratory"/>
            <person name="Harder C.B."/>
            <person name="Miyauchi S."/>
            <person name="Viragh M."/>
            <person name="Kuo A."/>
            <person name="Thoen E."/>
            <person name="Andreopoulos B."/>
            <person name="Lu D."/>
            <person name="Skrede I."/>
            <person name="Drula E."/>
            <person name="Henrissat B."/>
            <person name="Morin E."/>
            <person name="Kohler A."/>
            <person name="Barry K."/>
            <person name="LaButti K."/>
            <person name="Morin E."/>
            <person name="Salamov A."/>
            <person name="Lipzen A."/>
            <person name="Mereny Z."/>
            <person name="Hegedus B."/>
            <person name="Baldrian P."/>
            <person name="Stursova M."/>
            <person name="Weitz H."/>
            <person name="Taylor A."/>
            <person name="Grigoriev I.V."/>
            <person name="Nagy L.G."/>
            <person name="Martin F."/>
            <person name="Kauserud H."/>
        </authorList>
    </citation>
    <scope>NUCLEOTIDE SEQUENCE</scope>
    <source>
        <strain evidence="2">9284</strain>
    </source>
</reference>
<protein>
    <submittedName>
        <fullName evidence="2">Uncharacterized protein</fullName>
    </submittedName>
</protein>